<evidence type="ECO:0000313" key="2">
    <source>
        <dbReference type="EMBL" id="AWK85604.1"/>
    </source>
</evidence>
<dbReference type="KEGG" id="azz:DEW08_04975"/>
<dbReference type="InterPro" id="IPR045865">
    <property type="entry name" value="ACT-like_dom_sf"/>
</dbReference>
<dbReference type="AlphaFoldDB" id="A0A2S2CM75"/>
<sequence>MATLALVSTICPDRVGLVSGITGHLFSLGINLRDASFAALGTGAEFSAVCELPDSLTTAEVESGLASLPELAGARIEVTPYRFDPDPGPQATITHRVEVSGGDQPGLIARLSEIFTEFAANIVRLDAQTLPDREGERYTVRFSVWLPADRAEVCLSAVANTAETLGLACRAEAVPEAG</sequence>
<evidence type="ECO:0000313" key="3">
    <source>
        <dbReference type="Proteomes" id="UP000245629"/>
    </source>
</evidence>
<dbReference type="Proteomes" id="UP000245629">
    <property type="component" value="Chromosome 1"/>
</dbReference>
<reference evidence="3" key="1">
    <citation type="submission" date="2018-05" db="EMBL/GenBank/DDBJ databases">
        <title>Azospirillum thermophila sp. nov., a novel isolated from hot spring.</title>
        <authorList>
            <person name="Zhao Z."/>
        </authorList>
    </citation>
    <scope>NUCLEOTIDE SEQUENCE [LARGE SCALE GENOMIC DNA]</scope>
    <source>
        <strain evidence="3">CFH 70021</strain>
    </source>
</reference>
<name>A0A2S2CM75_9PROT</name>
<proteinExistence type="predicted"/>
<feature type="domain" description="ACT" evidence="1">
    <location>
        <begin position="96"/>
        <end position="176"/>
    </location>
</feature>
<dbReference type="PANTHER" id="PTHR34875">
    <property type="entry name" value="UPF0237 PROTEIN MJ1558"/>
    <property type="match status" value="1"/>
</dbReference>
<dbReference type="EMBL" id="CP029352">
    <property type="protein sequence ID" value="AWK85604.1"/>
    <property type="molecule type" value="Genomic_DNA"/>
</dbReference>
<keyword evidence="3" id="KW-1185">Reference proteome</keyword>
<dbReference type="OrthoDB" id="8017168at2"/>
<dbReference type="PANTHER" id="PTHR34875:SF5">
    <property type="entry name" value="GLYCINE CLEAVAGE SYSTEM TRANSCRIPTIONAL REPRESSOR"/>
    <property type="match status" value="1"/>
</dbReference>
<dbReference type="CDD" id="cd02116">
    <property type="entry name" value="ACT"/>
    <property type="match status" value="1"/>
</dbReference>
<evidence type="ECO:0000259" key="1">
    <source>
        <dbReference type="PROSITE" id="PS51671"/>
    </source>
</evidence>
<dbReference type="Gene3D" id="3.30.70.260">
    <property type="match status" value="2"/>
</dbReference>
<dbReference type="PROSITE" id="PS51671">
    <property type="entry name" value="ACT"/>
    <property type="match status" value="1"/>
</dbReference>
<organism evidence="2 3">
    <name type="scientific">Azospirillum thermophilum</name>
    <dbReference type="NCBI Taxonomy" id="2202148"/>
    <lineage>
        <taxon>Bacteria</taxon>
        <taxon>Pseudomonadati</taxon>
        <taxon>Pseudomonadota</taxon>
        <taxon>Alphaproteobacteria</taxon>
        <taxon>Rhodospirillales</taxon>
        <taxon>Azospirillaceae</taxon>
        <taxon>Azospirillum</taxon>
    </lineage>
</organism>
<dbReference type="InterPro" id="IPR050990">
    <property type="entry name" value="UPF0237/GcvR_regulator"/>
</dbReference>
<protein>
    <submittedName>
        <fullName evidence="2">Amino acid-binding protein</fullName>
    </submittedName>
</protein>
<dbReference type="InterPro" id="IPR002912">
    <property type="entry name" value="ACT_dom"/>
</dbReference>
<dbReference type="SUPFAM" id="SSF55021">
    <property type="entry name" value="ACT-like"/>
    <property type="match status" value="2"/>
</dbReference>
<dbReference type="RefSeq" id="WP_109324949.1">
    <property type="nucleotide sequence ID" value="NZ_CP029352.1"/>
</dbReference>
<accession>A0A2S2CM75</accession>
<gene>
    <name evidence="2" type="ORF">DEW08_04975</name>
</gene>